<organism evidence="1">
    <name type="scientific">Mariniphaga anaerophila</name>
    <dbReference type="NCBI Taxonomy" id="1484053"/>
    <lineage>
        <taxon>Bacteria</taxon>
        <taxon>Pseudomonadati</taxon>
        <taxon>Bacteroidota</taxon>
        <taxon>Bacteroidia</taxon>
        <taxon>Marinilabiliales</taxon>
        <taxon>Prolixibacteraceae</taxon>
        <taxon>Mariniphaga</taxon>
    </lineage>
</organism>
<name>A0A831LL28_9BACT</name>
<evidence type="ECO:0000313" key="1">
    <source>
        <dbReference type="EMBL" id="HDR51583.1"/>
    </source>
</evidence>
<accession>A0A831LL28</accession>
<protein>
    <submittedName>
        <fullName evidence="1">Uncharacterized protein</fullName>
    </submittedName>
</protein>
<gene>
    <name evidence="1" type="ORF">ENN90_08180</name>
</gene>
<dbReference type="AlphaFoldDB" id="A0A831LL28"/>
<dbReference type="EMBL" id="DSDK01000449">
    <property type="protein sequence ID" value="HDR51583.1"/>
    <property type="molecule type" value="Genomic_DNA"/>
</dbReference>
<comment type="caution">
    <text evidence="1">The sequence shown here is derived from an EMBL/GenBank/DDBJ whole genome shotgun (WGS) entry which is preliminary data.</text>
</comment>
<sequence length="125" mass="14456">MQVIELELNHFNFYNPANGVLICSNEQGYNLEEKSFIGYWLDEVINEPFVKDEKLLKAWEEVWEKSLDAEEAAAEDDLLPDNGEILDTFLENYEHEGWFAFKIITGPEAGGPGYETAWFVLNLFE</sequence>
<proteinExistence type="predicted"/>
<reference evidence="1" key="1">
    <citation type="journal article" date="2020" name="mSystems">
        <title>Genome- and Community-Level Interaction Insights into Carbon Utilization and Element Cycling Functions of Hydrothermarchaeota in Hydrothermal Sediment.</title>
        <authorList>
            <person name="Zhou Z."/>
            <person name="Liu Y."/>
            <person name="Xu W."/>
            <person name="Pan J."/>
            <person name="Luo Z.H."/>
            <person name="Li M."/>
        </authorList>
    </citation>
    <scope>NUCLEOTIDE SEQUENCE [LARGE SCALE GENOMIC DNA]</scope>
    <source>
        <strain evidence="1">SpSt-1217</strain>
    </source>
</reference>
<dbReference type="Proteomes" id="UP000886047">
    <property type="component" value="Unassembled WGS sequence"/>
</dbReference>